<proteinExistence type="predicted"/>
<reference evidence="1 2" key="1">
    <citation type="submission" date="2019-11" db="EMBL/GenBank/DDBJ databases">
        <authorList>
            <person name="Dong K."/>
        </authorList>
    </citation>
    <scope>NUCLEOTIDE SEQUENCE [LARGE SCALE GENOMIC DNA]</scope>
    <source>
        <strain evidence="1 2">JCM 17370</strain>
    </source>
</reference>
<comment type="caution">
    <text evidence="1">The sequence shown here is derived from an EMBL/GenBank/DDBJ whole genome shotgun (WGS) entry which is preliminary data.</text>
</comment>
<organism evidence="1 2">
    <name type="scientific">Paracoccus limosus</name>
    <dbReference type="NCBI Taxonomy" id="913252"/>
    <lineage>
        <taxon>Bacteria</taxon>
        <taxon>Pseudomonadati</taxon>
        <taxon>Pseudomonadota</taxon>
        <taxon>Alphaproteobacteria</taxon>
        <taxon>Rhodobacterales</taxon>
        <taxon>Paracoccaceae</taxon>
        <taxon>Paracoccus</taxon>
    </lineage>
</organism>
<gene>
    <name evidence="1" type="ORF">GL279_00415</name>
</gene>
<keyword evidence="2" id="KW-1185">Reference proteome</keyword>
<evidence type="ECO:0000313" key="1">
    <source>
        <dbReference type="EMBL" id="MTH33061.1"/>
    </source>
</evidence>
<name>A0A844H1D1_9RHOB</name>
<protein>
    <submittedName>
        <fullName evidence="1">Uncharacterized protein</fullName>
    </submittedName>
</protein>
<dbReference type="RefSeq" id="WP_155062629.1">
    <property type="nucleotide sequence ID" value="NZ_WMIF01000001.1"/>
</dbReference>
<evidence type="ECO:0000313" key="2">
    <source>
        <dbReference type="Proteomes" id="UP000442533"/>
    </source>
</evidence>
<dbReference type="EMBL" id="WMIF01000001">
    <property type="protein sequence ID" value="MTH33061.1"/>
    <property type="molecule type" value="Genomic_DNA"/>
</dbReference>
<sequence length="53" mass="5538">MKLTPLLANQPATANGDAASLELVLVLQQLVAVVKAQEDEIAALTARVEALEP</sequence>
<dbReference type="AlphaFoldDB" id="A0A844H1D1"/>
<accession>A0A844H1D1</accession>
<dbReference type="Proteomes" id="UP000442533">
    <property type="component" value="Unassembled WGS sequence"/>
</dbReference>